<gene>
    <name evidence="5" type="ORF">BO71DRAFT_488604</name>
</gene>
<evidence type="ECO:0000259" key="3">
    <source>
        <dbReference type="Pfam" id="PF00561"/>
    </source>
</evidence>
<dbReference type="VEuPathDB" id="FungiDB:BO71DRAFT_488604"/>
<name>A0A319D289_9EURO</name>
<evidence type="ECO:0000256" key="1">
    <source>
        <dbReference type="ARBA" id="ARBA00010211"/>
    </source>
</evidence>
<dbReference type="GO" id="GO:0018773">
    <property type="term" value="F:acetylpyruvate hydrolase activity"/>
    <property type="evidence" value="ECO:0007669"/>
    <property type="project" value="TreeGrafter"/>
</dbReference>
<dbReference type="InterPro" id="IPR029058">
    <property type="entry name" value="AB_hydrolase_fold"/>
</dbReference>
<dbReference type="SUPFAM" id="SSF53474">
    <property type="entry name" value="alpha/beta-Hydrolases"/>
    <property type="match status" value="1"/>
</dbReference>
<evidence type="ECO:0000313" key="5">
    <source>
        <dbReference type="EMBL" id="PYH88647.1"/>
    </source>
</evidence>
<proteinExistence type="inferred from homology"/>
<evidence type="ECO:0000313" key="6">
    <source>
        <dbReference type="Proteomes" id="UP000247810"/>
    </source>
</evidence>
<protein>
    <recommendedName>
        <fullName evidence="7">Fumarylacetoacetate hydrolase</fullName>
    </recommendedName>
</protein>
<dbReference type="InterPro" id="IPR000073">
    <property type="entry name" value="AB_hydrolase_1"/>
</dbReference>
<sequence length="586" mass="62315">MTNLTNYLAYLDPATGHPRLGHLDLDNATVQPLAFASGQPLDNLYQAIQVGEDGIVTFGSSLPLSSVKLLPPVSGRDVLAVGKNYMEHAQEFHKSGYDSSDKVALPSHPVIFTKRATSIVPHGHPVFLDPKFTQTLDYEGELGVIIGKPGLGVKAADAMDYVWGYTIINDITARERQRDHKQFFIGKSGNTDCPMGPIAVPAKYLPKVLTVQTFVNGEKRQRATTDDLIFSIPALIEALSEGFTLQPGDVIATGTPAGVGIGKTPPVFLQPNDEVRVSITGLGCLQNKIVLGGTDQPSPATIPADLKFPESNISRAISSEYLTQVNRKPLNYKQQGAQHGVPIVFIHGLGGTMDFFTPLISSLKLGELHPLHLLDLEGHGLSPTSPLSRITIQSYAEDIKGVFDIAGISASSKPIVIAHSMGCQIALRFALLYPGLIDKLVLLGPPPNSNPTAVVDAFVGRAPLVREKGMSAVVDAVVAAGVSEKTKSHSPLAATAVRLSLLGTEPEGYAKACTAIAGVGEMDLSAITCNTLIVTGEEDKVGPPAVCEKYAKTLPNCRDPVVLEGVGHWHVFEDLAGVSVAIKNFL</sequence>
<keyword evidence="2" id="KW-0479">Metal-binding</keyword>
<dbReference type="SUPFAM" id="SSF56529">
    <property type="entry name" value="FAH"/>
    <property type="match status" value="1"/>
</dbReference>
<accession>A0A319D289</accession>
<dbReference type="Pfam" id="PF01557">
    <property type="entry name" value="FAA_hydrolase"/>
    <property type="match status" value="1"/>
</dbReference>
<dbReference type="FunFam" id="3.90.850.10:FF:000002">
    <property type="entry name" value="2-hydroxyhepta-2,4-diene-1,7-dioate isomerase"/>
    <property type="match status" value="1"/>
</dbReference>
<dbReference type="PANTHER" id="PTHR11820">
    <property type="entry name" value="ACYLPYRUVASE"/>
    <property type="match status" value="1"/>
</dbReference>
<dbReference type="GO" id="GO:0006107">
    <property type="term" value="P:oxaloacetate metabolic process"/>
    <property type="evidence" value="ECO:0007669"/>
    <property type="project" value="UniProtKB-ARBA"/>
</dbReference>
<organism evidence="5 6">
    <name type="scientific">Aspergillus ellipticus CBS 707.79</name>
    <dbReference type="NCBI Taxonomy" id="1448320"/>
    <lineage>
        <taxon>Eukaryota</taxon>
        <taxon>Fungi</taxon>
        <taxon>Dikarya</taxon>
        <taxon>Ascomycota</taxon>
        <taxon>Pezizomycotina</taxon>
        <taxon>Eurotiomycetes</taxon>
        <taxon>Eurotiomycetidae</taxon>
        <taxon>Eurotiales</taxon>
        <taxon>Aspergillaceae</taxon>
        <taxon>Aspergillus</taxon>
        <taxon>Aspergillus subgen. Circumdati</taxon>
    </lineage>
</organism>
<dbReference type="OrthoDB" id="194468at2759"/>
<reference evidence="5 6" key="1">
    <citation type="submission" date="2018-02" db="EMBL/GenBank/DDBJ databases">
        <title>The genomes of Aspergillus section Nigri reveals drivers in fungal speciation.</title>
        <authorList>
            <consortium name="DOE Joint Genome Institute"/>
            <person name="Vesth T.C."/>
            <person name="Nybo J."/>
            <person name="Theobald S."/>
            <person name="Brandl J."/>
            <person name="Frisvad J.C."/>
            <person name="Nielsen K.F."/>
            <person name="Lyhne E.K."/>
            <person name="Kogle M.E."/>
            <person name="Kuo A."/>
            <person name="Riley R."/>
            <person name="Clum A."/>
            <person name="Nolan M."/>
            <person name="Lipzen A."/>
            <person name="Salamov A."/>
            <person name="Henrissat B."/>
            <person name="Wiebenga A."/>
            <person name="De vries R.P."/>
            <person name="Grigoriev I.V."/>
            <person name="Mortensen U.H."/>
            <person name="Andersen M.R."/>
            <person name="Baker S.E."/>
        </authorList>
    </citation>
    <scope>NUCLEOTIDE SEQUENCE [LARGE SCALE GENOMIC DNA]</scope>
    <source>
        <strain evidence="5 6">CBS 707.79</strain>
    </source>
</reference>
<dbReference type="GO" id="GO:0046872">
    <property type="term" value="F:metal ion binding"/>
    <property type="evidence" value="ECO:0007669"/>
    <property type="project" value="UniProtKB-KW"/>
</dbReference>
<feature type="domain" description="Fumarylacetoacetase-like C-terminal" evidence="4">
    <location>
        <begin position="78"/>
        <end position="290"/>
    </location>
</feature>
<comment type="similarity">
    <text evidence="1">Belongs to the FAH family.</text>
</comment>
<dbReference type="STRING" id="1448320.A0A319D289"/>
<dbReference type="PANTHER" id="PTHR11820:SF7">
    <property type="entry name" value="ACYLPYRUVASE FAHD1, MITOCHONDRIAL"/>
    <property type="match status" value="1"/>
</dbReference>
<keyword evidence="6" id="KW-1185">Reference proteome</keyword>
<dbReference type="Gene3D" id="3.90.850.10">
    <property type="entry name" value="Fumarylacetoacetase-like, C-terminal domain"/>
    <property type="match status" value="1"/>
</dbReference>
<dbReference type="InterPro" id="IPR011234">
    <property type="entry name" value="Fumarylacetoacetase-like_C"/>
</dbReference>
<feature type="domain" description="AB hydrolase-1" evidence="3">
    <location>
        <begin position="342"/>
        <end position="574"/>
    </location>
</feature>
<dbReference type="Pfam" id="PF00561">
    <property type="entry name" value="Abhydrolase_1"/>
    <property type="match status" value="1"/>
</dbReference>
<evidence type="ECO:0000256" key="2">
    <source>
        <dbReference type="ARBA" id="ARBA00022723"/>
    </source>
</evidence>
<dbReference type="AlphaFoldDB" id="A0A319D289"/>
<dbReference type="Proteomes" id="UP000247810">
    <property type="component" value="Unassembled WGS sequence"/>
</dbReference>
<dbReference type="EMBL" id="KZ826076">
    <property type="protein sequence ID" value="PYH88647.1"/>
    <property type="molecule type" value="Genomic_DNA"/>
</dbReference>
<dbReference type="Gene3D" id="3.40.50.1820">
    <property type="entry name" value="alpha/beta hydrolase"/>
    <property type="match status" value="1"/>
</dbReference>
<dbReference type="GO" id="GO:0050163">
    <property type="term" value="F:oxaloacetate tautomerase activity"/>
    <property type="evidence" value="ECO:0007669"/>
    <property type="project" value="UniProtKB-ARBA"/>
</dbReference>
<evidence type="ECO:0008006" key="7">
    <source>
        <dbReference type="Google" id="ProtNLM"/>
    </source>
</evidence>
<dbReference type="InterPro" id="IPR036663">
    <property type="entry name" value="Fumarylacetoacetase_C_sf"/>
</dbReference>
<dbReference type="PRINTS" id="PR00111">
    <property type="entry name" value="ABHYDROLASE"/>
</dbReference>
<evidence type="ECO:0000259" key="4">
    <source>
        <dbReference type="Pfam" id="PF01557"/>
    </source>
</evidence>